<dbReference type="Gene3D" id="3.30.1050.40">
    <property type="match status" value="1"/>
</dbReference>
<keyword evidence="3" id="KW-1185">Reference proteome</keyword>
<sequence>MFKPSPRVVAALRERVSQAALDAELARKRPDLTGLLLTAAADAAPLGRDLTAAVCRAGCGLLGQRHPGASIEVRVPPYAAVQIGFGSGPQHTRGTPPNVVEMTPETFIDLALGRLAWEDATVRASGVHADEVARAFPLTSRGCDAQVPTA</sequence>
<dbReference type="OrthoDB" id="8481083at2"/>
<evidence type="ECO:0000313" key="3">
    <source>
        <dbReference type="Proteomes" id="UP000184512"/>
    </source>
</evidence>
<evidence type="ECO:0000313" key="2">
    <source>
        <dbReference type="EMBL" id="SHI41420.1"/>
    </source>
</evidence>
<proteinExistence type="predicted"/>
<evidence type="ECO:0000259" key="1">
    <source>
        <dbReference type="Pfam" id="PF17844"/>
    </source>
</evidence>
<protein>
    <recommendedName>
        <fullName evidence="1">Bacterial SCP orthologue domain-containing protein</fullName>
    </recommendedName>
</protein>
<dbReference type="Pfam" id="PF17844">
    <property type="entry name" value="SCP_3"/>
    <property type="match status" value="1"/>
</dbReference>
<accession>A0A1M6AY78</accession>
<dbReference type="RefSeq" id="WP_073185798.1">
    <property type="nucleotide sequence ID" value="NZ_FQZG01000005.1"/>
</dbReference>
<dbReference type="AlphaFoldDB" id="A0A1M6AY78"/>
<reference evidence="2 3" key="1">
    <citation type="submission" date="2016-11" db="EMBL/GenBank/DDBJ databases">
        <authorList>
            <person name="Jaros S."/>
            <person name="Januszkiewicz K."/>
            <person name="Wedrychowicz H."/>
        </authorList>
    </citation>
    <scope>NUCLEOTIDE SEQUENCE [LARGE SCALE GENOMIC DNA]</scope>
    <source>
        <strain evidence="2 3">DSM 12906</strain>
    </source>
</reference>
<gene>
    <name evidence="2" type="ORF">SAMN02745244_00322</name>
</gene>
<dbReference type="InterPro" id="IPR041629">
    <property type="entry name" value="SCP_3"/>
</dbReference>
<dbReference type="STRING" id="1123357.SAMN02745244_00322"/>
<dbReference type="Proteomes" id="UP000184512">
    <property type="component" value="Unassembled WGS sequence"/>
</dbReference>
<organism evidence="2 3">
    <name type="scientific">Tessaracoccus bendigoensis DSM 12906</name>
    <dbReference type="NCBI Taxonomy" id="1123357"/>
    <lineage>
        <taxon>Bacteria</taxon>
        <taxon>Bacillati</taxon>
        <taxon>Actinomycetota</taxon>
        <taxon>Actinomycetes</taxon>
        <taxon>Propionibacteriales</taxon>
        <taxon>Propionibacteriaceae</taxon>
        <taxon>Tessaracoccus</taxon>
    </lineage>
</organism>
<dbReference type="EMBL" id="FQZG01000005">
    <property type="protein sequence ID" value="SHI41420.1"/>
    <property type="molecule type" value="Genomic_DNA"/>
</dbReference>
<feature type="domain" description="Bacterial SCP orthologue" evidence="1">
    <location>
        <begin position="48"/>
        <end position="138"/>
    </location>
</feature>
<name>A0A1M6AY78_9ACTN</name>